<sequence>MYDGNLRAEISWLDTINFGDKEPTKLVYPVSKKEPQRQRRWWCGVFSSRGQNWTRVVKEASEESFGLQMSSSDVGSVGNRTKDVGLLSADVGSPQELIHPDAIQVSLSPKSAKSKESPPLKKSNLAIRDVDSALIALPPSTLVISPPNFSPAKPNSSKSSKGRYVKGGEGIRRSPRRKGVPLSRPSHLRRVEVNVAQEIDYPSDRVNRDIECEEALFDDDSQSGIVSRASVAGPNQPRVQW</sequence>
<proteinExistence type="predicted"/>
<feature type="region of interest" description="Disordered" evidence="1">
    <location>
        <begin position="146"/>
        <end position="183"/>
    </location>
</feature>
<name>A0AAV6I2J3_9ERIC</name>
<protein>
    <submittedName>
        <fullName evidence="2">Uncharacterized protein</fullName>
    </submittedName>
</protein>
<feature type="compositionally biased region" description="Low complexity" evidence="1">
    <location>
        <begin position="146"/>
        <end position="159"/>
    </location>
</feature>
<accession>A0AAV6I2J3</accession>
<dbReference type="AlphaFoldDB" id="A0AAV6I2J3"/>
<dbReference type="EMBL" id="JACTNZ010000012">
    <property type="protein sequence ID" value="KAG5521885.1"/>
    <property type="molecule type" value="Genomic_DNA"/>
</dbReference>
<gene>
    <name evidence="2" type="ORF">RHGRI_034196</name>
</gene>
<dbReference type="Proteomes" id="UP000823749">
    <property type="component" value="Chromosome 12"/>
</dbReference>
<evidence type="ECO:0000256" key="1">
    <source>
        <dbReference type="SAM" id="MobiDB-lite"/>
    </source>
</evidence>
<evidence type="ECO:0000313" key="3">
    <source>
        <dbReference type="Proteomes" id="UP000823749"/>
    </source>
</evidence>
<evidence type="ECO:0000313" key="2">
    <source>
        <dbReference type="EMBL" id="KAG5521885.1"/>
    </source>
</evidence>
<feature type="region of interest" description="Disordered" evidence="1">
    <location>
        <begin position="101"/>
        <end position="123"/>
    </location>
</feature>
<reference evidence="2" key="1">
    <citation type="submission" date="2020-08" db="EMBL/GenBank/DDBJ databases">
        <title>Plant Genome Project.</title>
        <authorList>
            <person name="Zhang R.-G."/>
        </authorList>
    </citation>
    <scope>NUCLEOTIDE SEQUENCE</scope>
    <source>
        <strain evidence="2">WSP0</strain>
        <tissue evidence="2">Leaf</tissue>
    </source>
</reference>
<comment type="caution">
    <text evidence="2">The sequence shown here is derived from an EMBL/GenBank/DDBJ whole genome shotgun (WGS) entry which is preliminary data.</text>
</comment>
<keyword evidence="3" id="KW-1185">Reference proteome</keyword>
<organism evidence="2 3">
    <name type="scientific">Rhododendron griersonianum</name>
    <dbReference type="NCBI Taxonomy" id="479676"/>
    <lineage>
        <taxon>Eukaryota</taxon>
        <taxon>Viridiplantae</taxon>
        <taxon>Streptophyta</taxon>
        <taxon>Embryophyta</taxon>
        <taxon>Tracheophyta</taxon>
        <taxon>Spermatophyta</taxon>
        <taxon>Magnoliopsida</taxon>
        <taxon>eudicotyledons</taxon>
        <taxon>Gunneridae</taxon>
        <taxon>Pentapetalae</taxon>
        <taxon>asterids</taxon>
        <taxon>Ericales</taxon>
        <taxon>Ericaceae</taxon>
        <taxon>Ericoideae</taxon>
        <taxon>Rhodoreae</taxon>
        <taxon>Rhododendron</taxon>
    </lineage>
</organism>